<dbReference type="InterPro" id="IPR005467">
    <property type="entry name" value="His_kinase_dom"/>
</dbReference>
<dbReference type="CDD" id="cd00082">
    <property type="entry name" value="HisKA"/>
    <property type="match status" value="1"/>
</dbReference>
<dbReference type="EMBL" id="CP036526">
    <property type="protein sequence ID" value="QDT11048.1"/>
    <property type="molecule type" value="Genomic_DNA"/>
</dbReference>
<dbReference type="PRINTS" id="PR00344">
    <property type="entry name" value="BCTRLSENSOR"/>
</dbReference>
<evidence type="ECO:0000313" key="7">
    <source>
        <dbReference type="EMBL" id="QDT11048.1"/>
    </source>
</evidence>
<name>A0A517NV98_9BACT</name>
<dbReference type="Pfam" id="PF00512">
    <property type="entry name" value="HisKA"/>
    <property type="match status" value="1"/>
</dbReference>
<dbReference type="CDD" id="cd00075">
    <property type="entry name" value="HATPase"/>
    <property type="match status" value="1"/>
</dbReference>
<dbReference type="InterPro" id="IPR003661">
    <property type="entry name" value="HisK_dim/P_dom"/>
</dbReference>
<dbReference type="InterPro" id="IPR052162">
    <property type="entry name" value="Sensor_kinase/Photoreceptor"/>
</dbReference>
<gene>
    <name evidence="7" type="primary">cph1_5</name>
    <name evidence="7" type="ORF">K239x_30420</name>
</gene>
<dbReference type="OrthoDB" id="9808408at2"/>
<dbReference type="PANTHER" id="PTHR43304">
    <property type="entry name" value="PHYTOCHROME-LIKE PROTEIN CPH1"/>
    <property type="match status" value="1"/>
</dbReference>
<evidence type="ECO:0000256" key="3">
    <source>
        <dbReference type="ARBA" id="ARBA00022553"/>
    </source>
</evidence>
<protein>
    <recommendedName>
        <fullName evidence="2">histidine kinase</fullName>
        <ecNumber evidence="2">2.7.13.3</ecNumber>
    </recommendedName>
</protein>
<evidence type="ECO:0000256" key="5">
    <source>
        <dbReference type="ARBA" id="ARBA00022777"/>
    </source>
</evidence>
<dbReference type="SMART" id="SM00387">
    <property type="entry name" value="HATPase_c"/>
    <property type="match status" value="1"/>
</dbReference>
<evidence type="ECO:0000256" key="4">
    <source>
        <dbReference type="ARBA" id="ARBA00022679"/>
    </source>
</evidence>
<keyword evidence="5" id="KW-0418">Kinase</keyword>
<evidence type="ECO:0000313" key="8">
    <source>
        <dbReference type="Proteomes" id="UP000319817"/>
    </source>
</evidence>
<dbReference type="PANTHER" id="PTHR43304:SF1">
    <property type="entry name" value="PAC DOMAIN-CONTAINING PROTEIN"/>
    <property type="match status" value="1"/>
</dbReference>
<evidence type="ECO:0000256" key="1">
    <source>
        <dbReference type="ARBA" id="ARBA00000085"/>
    </source>
</evidence>
<dbReference type="EC" id="2.7.13.3" evidence="2"/>
<dbReference type="SUPFAM" id="SSF55785">
    <property type="entry name" value="PYP-like sensor domain (PAS domain)"/>
    <property type="match status" value="1"/>
</dbReference>
<dbReference type="InterPro" id="IPR036097">
    <property type="entry name" value="HisK_dim/P_sf"/>
</dbReference>
<dbReference type="SUPFAM" id="SSF55874">
    <property type="entry name" value="ATPase domain of HSP90 chaperone/DNA topoisomerase II/histidine kinase"/>
    <property type="match status" value="1"/>
</dbReference>
<dbReference type="InterPro" id="IPR003594">
    <property type="entry name" value="HATPase_dom"/>
</dbReference>
<dbReference type="Gene3D" id="1.10.287.130">
    <property type="match status" value="1"/>
</dbReference>
<dbReference type="Gene3D" id="3.30.565.10">
    <property type="entry name" value="Histidine kinase-like ATPase, C-terminal domain"/>
    <property type="match status" value="1"/>
</dbReference>
<dbReference type="Proteomes" id="UP000319817">
    <property type="component" value="Chromosome"/>
</dbReference>
<keyword evidence="4 7" id="KW-0808">Transferase</keyword>
<dbReference type="AlphaFoldDB" id="A0A517NV98"/>
<comment type="catalytic activity">
    <reaction evidence="1">
        <text>ATP + protein L-histidine = ADP + protein N-phospho-L-histidine.</text>
        <dbReference type="EC" id="2.7.13.3"/>
    </reaction>
</comment>
<keyword evidence="8" id="KW-1185">Reference proteome</keyword>
<organism evidence="7 8">
    <name type="scientific">Stieleria marina</name>
    <dbReference type="NCBI Taxonomy" id="1930275"/>
    <lineage>
        <taxon>Bacteria</taxon>
        <taxon>Pseudomonadati</taxon>
        <taxon>Planctomycetota</taxon>
        <taxon>Planctomycetia</taxon>
        <taxon>Pirellulales</taxon>
        <taxon>Pirellulaceae</taxon>
        <taxon>Stieleria</taxon>
    </lineage>
</organism>
<evidence type="ECO:0000259" key="6">
    <source>
        <dbReference type="PROSITE" id="PS50109"/>
    </source>
</evidence>
<dbReference type="GO" id="GO:0000155">
    <property type="term" value="F:phosphorelay sensor kinase activity"/>
    <property type="evidence" value="ECO:0007669"/>
    <property type="project" value="InterPro"/>
</dbReference>
<dbReference type="Gene3D" id="3.30.450.20">
    <property type="entry name" value="PAS domain"/>
    <property type="match status" value="1"/>
</dbReference>
<keyword evidence="3" id="KW-0597">Phosphoprotein</keyword>
<evidence type="ECO:0000256" key="2">
    <source>
        <dbReference type="ARBA" id="ARBA00012438"/>
    </source>
</evidence>
<sequence length="374" mass="42092">MTDDGNNEPGTPNQDISQKLDEMTQVSHQLSDLLSMADTAMILLDSRLCVVEFNAAAKTLFSILPQDRGRPLEHLAHRLDYSQLHDQIKEVAEQRVAHTCDLLDENGRTHQLKLRPADDGGVAVLLQDITEFALTVAELEKTTADLHRRSKLFQDFAYAVSHDLQAPLRHLMQFTSILAEDHQNEINADAKMTLGHIGTSVQRLQSMLAALLDYSRIESQGNVFAKVDLGEVLTEVGEAFQPRLSDMGGELQIGDLPSMKGDRTQLYRLFWHLIDNAIKYCNGKPLIQISVFKSDLHDHLRFQDNGIGIAERHVENVFKMFRRLEAKPEVEGRGEGLALCQRIAERHNASLWCESDGLNGSAFIMRLPHVRKIT</sequence>
<feature type="domain" description="Histidine kinase" evidence="6">
    <location>
        <begin position="159"/>
        <end position="371"/>
    </location>
</feature>
<dbReference type="InterPro" id="IPR004358">
    <property type="entry name" value="Sig_transdc_His_kin-like_C"/>
</dbReference>
<dbReference type="SUPFAM" id="SSF47384">
    <property type="entry name" value="Homodimeric domain of signal transducing histidine kinase"/>
    <property type="match status" value="1"/>
</dbReference>
<dbReference type="InterPro" id="IPR036890">
    <property type="entry name" value="HATPase_C_sf"/>
</dbReference>
<dbReference type="Pfam" id="PF13596">
    <property type="entry name" value="PAS_10"/>
    <property type="match status" value="1"/>
</dbReference>
<dbReference type="SMART" id="SM00388">
    <property type="entry name" value="HisKA"/>
    <property type="match status" value="1"/>
</dbReference>
<dbReference type="RefSeq" id="WP_145418796.1">
    <property type="nucleotide sequence ID" value="NZ_CP036526.1"/>
</dbReference>
<proteinExistence type="predicted"/>
<accession>A0A517NV98</accession>
<dbReference type="PROSITE" id="PS50109">
    <property type="entry name" value="HIS_KIN"/>
    <property type="match status" value="1"/>
</dbReference>
<dbReference type="Pfam" id="PF02518">
    <property type="entry name" value="HATPase_c"/>
    <property type="match status" value="1"/>
</dbReference>
<dbReference type="InterPro" id="IPR035965">
    <property type="entry name" value="PAS-like_dom_sf"/>
</dbReference>
<reference evidence="7 8" key="1">
    <citation type="submission" date="2019-02" db="EMBL/GenBank/DDBJ databases">
        <title>Deep-cultivation of Planctomycetes and their phenomic and genomic characterization uncovers novel biology.</title>
        <authorList>
            <person name="Wiegand S."/>
            <person name="Jogler M."/>
            <person name="Boedeker C."/>
            <person name="Pinto D."/>
            <person name="Vollmers J."/>
            <person name="Rivas-Marin E."/>
            <person name="Kohn T."/>
            <person name="Peeters S.H."/>
            <person name="Heuer A."/>
            <person name="Rast P."/>
            <person name="Oberbeckmann S."/>
            <person name="Bunk B."/>
            <person name="Jeske O."/>
            <person name="Meyerdierks A."/>
            <person name="Storesund J.E."/>
            <person name="Kallscheuer N."/>
            <person name="Luecker S."/>
            <person name="Lage O.M."/>
            <person name="Pohl T."/>
            <person name="Merkel B.J."/>
            <person name="Hornburger P."/>
            <person name="Mueller R.-W."/>
            <person name="Bruemmer F."/>
            <person name="Labrenz M."/>
            <person name="Spormann A.M."/>
            <person name="Op den Camp H."/>
            <person name="Overmann J."/>
            <person name="Amann R."/>
            <person name="Jetten M.S.M."/>
            <person name="Mascher T."/>
            <person name="Medema M.H."/>
            <person name="Devos D.P."/>
            <person name="Kaster A.-K."/>
            <person name="Ovreas L."/>
            <person name="Rohde M."/>
            <person name="Galperin M.Y."/>
            <person name="Jogler C."/>
        </authorList>
    </citation>
    <scope>NUCLEOTIDE SEQUENCE [LARGE SCALE GENOMIC DNA]</scope>
    <source>
        <strain evidence="7 8">K23_9</strain>
    </source>
</reference>